<evidence type="ECO:0000313" key="2">
    <source>
        <dbReference type="Proteomes" id="UP000265520"/>
    </source>
</evidence>
<feature type="non-terminal residue" evidence="1">
    <location>
        <position position="55"/>
    </location>
</feature>
<sequence>MSLLLLITRELPPETFSRPVACAFGLSELGREALEEFVAPAPVWLPVNASALPLP</sequence>
<comment type="caution">
    <text evidence="1">The sequence shown here is derived from an EMBL/GenBank/DDBJ whole genome shotgun (WGS) entry which is preliminary data.</text>
</comment>
<dbReference type="EMBL" id="LXQA010471714">
    <property type="protein sequence ID" value="MCI53947.1"/>
    <property type="molecule type" value="Genomic_DNA"/>
</dbReference>
<accession>A0A392T0P3</accession>
<evidence type="ECO:0000313" key="1">
    <source>
        <dbReference type="EMBL" id="MCI53947.1"/>
    </source>
</evidence>
<keyword evidence="2" id="KW-1185">Reference proteome</keyword>
<name>A0A392T0P3_9FABA</name>
<proteinExistence type="predicted"/>
<reference evidence="1 2" key="1">
    <citation type="journal article" date="2018" name="Front. Plant Sci.">
        <title>Red Clover (Trifolium pratense) and Zigzag Clover (T. medium) - A Picture of Genomic Similarities and Differences.</title>
        <authorList>
            <person name="Dluhosova J."/>
            <person name="Istvanek J."/>
            <person name="Nedelnik J."/>
            <person name="Repkova J."/>
        </authorList>
    </citation>
    <scope>NUCLEOTIDE SEQUENCE [LARGE SCALE GENOMIC DNA]</scope>
    <source>
        <strain evidence="2">cv. 10/8</strain>
        <tissue evidence="1">Leaf</tissue>
    </source>
</reference>
<dbReference type="AlphaFoldDB" id="A0A392T0P3"/>
<organism evidence="1 2">
    <name type="scientific">Trifolium medium</name>
    <dbReference type="NCBI Taxonomy" id="97028"/>
    <lineage>
        <taxon>Eukaryota</taxon>
        <taxon>Viridiplantae</taxon>
        <taxon>Streptophyta</taxon>
        <taxon>Embryophyta</taxon>
        <taxon>Tracheophyta</taxon>
        <taxon>Spermatophyta</taxon>
        <taxon>Magnoliopsida</taxon>
        <taxon>eudicotyledons</taxon>
        <taxon>Gunneridae</taxon>
        <taxon>Pentapetalae</taxon>
        <taxon>rosids</taxon>
        <taxon>fabids</taxon>
        <taxon>Fabales</taxon>
        <taxon>Fabaceae</taxon>
        <taxon>Papilionoideae</taxon>
        <taxon>50 kb inversion clade</taxon>
        <taxon>NPAAA clade</taxon>
        <taxon>Hologalegina</taxon>
        <taxon>IRL clade</taxon>
        <taxon>Trifolieae</taxon>
        <taxon>Trifolium</taxon>
    </lineage>
</organism>
<dbReference type="Proteomes" id="UP000265520">
    <property type="component" value="Unassembled WGS sequence"/>
</dbReference>
<protein>
    <submittedName>
        <fullName evidence="1">Uncharacterized protein</fullName>
    </submittedName>
</protein>